<feature type="non-terminal residue" evidence="1">
    <location>
        <position position="1"/>
    </location>
</feature>
<evidence type="ECO:0000313" key="2">
    <source>
        <dbReference type="Proteomes" id="UP000789920"/>
    </source>
</evidence>
<sequence>RSPISPKTNTGLNGFFVYNIDDYHNIHKIRRPDTVSLSAPIHFATCISKEISKCAPIPINYNSGLVHNPKNVDVPLICLNLITNYHGIFDLSYSQKKNQWVASQKTELLNFDKIDLLSVHCYDDAIKNLQKERSTKG</sequence>
<dbReference type="Proteomes" id="UP000789920">
    <property type="component" value="Unassembled WGS sequence"/>
</dbReference>
<organism evidence="1 2">
    <name type="scientific">Racocetra persica</name>
    <dbReference type="NCBI Taxonomy" id="160502"/>
    <lineage>
        <taxon>Eukaryota</taxon>
        <taxon>Fungi</taxon>
        <taxon>Fungi incertae sedis</taxon>
        <taxon>Mucoromycota</taxon>
        <taxon>Glomeromycotina</taxon>
        <taxon>Glomeromycetes</taxon>
        <taxon>Diversisporales</taxon>
        <taxon>Gigasporaceae</taxon>
        <taxon>Racocetra</taxon>
    </lineage>
</organism>
<feature type="non-terminal residue" evidence="1">
    <location>
        <position position="137"/>
    </location>
</feature>
<gene>
    <name evidence="1" type="ORF">RPERSI_LOCUS23062</name>
</gene>
<comment type="caution">
    <text evidence="1">The sequence shown here is derived from an EMBL/GenBank/DDBJ whole genome shotgun (WGS) entry which is preliminary data.</text>
</comment>
<proteinExistence type="predicted"/>
<keyword evidence="2" id="KW-1185">Reference proteome</keyword>
<accession>A0ACA9RV45</accession>
<reference evidence="1" key="1">
    <citation type="submission" date="2021-06" db="EMBL/GenBank/DDBJ databases">
        <authorList>
            <person name="Kallberg Y."/>
            <person name="Tangrot J."/>
            <person name="Rosling A."/>
        </authorList>
    </citation>
    <scope>NUCLEOTIDE SEQUENCE</scope>
    <source>
        <strain evidence="1">MA461A</strain>
    </source>
</reference>
<evidence type="ECO:0000313" key="1">
    <source>
        <dbReference type="EMBL" id="CAG8810324.1"/>
    </source>
</evidence>
<dbReference type="EMBL" id="CAJVQC010071130">
    <property type="protein sequence ID" value="CAG8810324.1"/>
    <property type="molecule type" value="Genomic_DNA"/>
</dbReference>
<name>A0ACA9RV45_9GLOM</name>
<protein>
    <submittedName>
        <fullName evidence="1">32394_t:CDS:1</fullName>
    </submittedName>
</protein>